<keyword evidence="2" id="KW-0378">Hydrolase</keyword>
<dbReference type="SUPFAM" id="SSF52540">
    <property type="entry name" value="P-loop containing nucleoside triphosphate hydrolases"/>
    <property type="match status" value="1"/>
</dbReference>
<dbReference type="PANTHER" id="PTHR45626:SF16">
    <property type="entry name" value="ATP-DEPENDENT HELICASE ULS1"/>
    <property type="match status" value="1"/>
</dbReference>
<dbReference type="Pfam" id="PF00176">
    <property type="entry name" value="SNF2-rel_dom"/>
    <property type="match status" value="1"/>
</dbReference>
<dbReference type="InterPro" id="IPR027417">
    <property type="entry name" value="P-loop_NTPase"/>
</dbReference>
<keyword evidence="3" id="KW-0067">ATP-binding</keyword>
<dbReference type="Gene3D" id="3.40.50.10810">
    <property type="entry name" value="Tandem AAA-ATPase domain"/>
    <property type="match status" value="1"/>
</dbReference>
<feature type="domain" description="SNF2 N-terminal" evidence="5">
    <location>
        <begin position="435"/>
        <end position="600"/>
    </location>
</feature>
<name>A0AAF0DHV3_9EURO</name>
<dbReference type="GO" id="GO:0005524">
    <property type="term" value="F:ATP binding"/>
    <property type="evidence" value="ECO:0007669"/>
    <property type="project" value="UniProtKB-KW"/>
</dbReference>
<dbReference type="GO" id="GO:0016787">
    <property type="term" value="F:hydrolase activity"/>
    <property type="evidence" value="ECO:0007669"/>
    <property type="project" value="UniProtKB-KW"/>
</dbReference>
<dbReference type="Proteomes" id="UP001219355">
    <property type="component" value="Chromosome 2"/>
</dbReference>
<organism evidence="6 7">
    <name type="scientific">Emydomyces testavorans</name>
    <dbReference type="NCBI Taxonomy" id="2070801"/>
    <lineage>
        <taxon>Eukaryota</taxon>
        <taxon>Fungi</taxon>
        <taxon>Dikarya</taxon>
        <taxon>Ascomycota</taxon>
        <taxon>Pezizomycotina</taxon>
        <taxon>Eurotiomycetes</taxon>
        <taxon>Eurotiomycetidae</taxon>
        <taxon>Onygenales</taxon>
        <taxon>Nannizziopsiaceae</taxon>
        <taxon>Emydomyces</taxon>
    </lineage>
</organism>
<keyword evidence="1" id="KW-0547">Nucleotide-binding</keyword>
<evidence type="ECO:0000256" key="2">
    <source>
        <dbReference type="ARBA" id="ARBA00022801"/>
    </source>
</evidence>
<dbReference type="GO" id="GO:0005634">
    <property type="term" value="C:nucleus"/>
    <property type="evidence" value="ECO:0007669"/>
    <property type="project" value="TreeGrafter"/>
</dbReference>
<feature type="region of interest" description="Disordered" evidence="4">
    <location>
        <begin position="228"/>
        <end position="273"/>
    </location>
</feature>
<evidence type="ECO:0000313" key="6">
    <source>
        <dbReference type="EMBL" id="WEW58548.1"/>
    </source>
</evidence>
<dbReference type="GO" id="GO:0008094">
    <property type="term" value="F:ATP-dependent activity, acting on DNA"/>
    <property type="evidence" value="ECO:0007669"/>
    <property type="project" value="TreeGrafter"/>
</dbReference>
<protein>
    <recommendedName>
        <fullName evidence="5">SNF2 N-terminal domain-containing protein</fullName>
    </recommendedName>
</protein>
<keyword evidence="7" id="KW-1185">Reference proteome</keyword>
<dbReference type="InterPro" id="IPR000330">
    <property type="entry name" value="SNF2_N"/>
</dbReference>
<sequence>MGKQKPSKTTMNDSDNEFDSHEVLPKLHSKKNFMQALNINTDSEFISFLRGETYLPVYRELYLCYILPRHQETSAQGKATPRGPALSDVQRAISFNESCGRRKYSKPVPDKQKWTAVDHYARYMVQAKLENCAHEKGAFYLRRFSDLKMEHILHSLAKWLTHAHAPSRLNQRSGGISLLGNLSAEAGLGMGAPLNLSNARGNGHTEASFNIPADTFGVPDDGVREATHSIAPKRPSGGSPEEKARKKARLEDADPNPQSDTEADSDRRDEGLTPHDLYKLSKISDTPNFSELFWNVQFFKKALKSATPVPDKNNSSNLEHEEEISDETSGNEPVKETLIHNNFITDAIAWHSEIAGDGSNSIIVPTDKDIETFQMFQKWLDNQIYQRDNHLAACMELGIRNTNIPRMWGMRMSRIFKFWQPVAIKAINDFEKNPALRGGLLADSVELGRIIETIGYMLYQAKTFLNGPRPLPAAKPFLIVAPPALVYQWYDEITVITNQLRPYLYYGDLRDKRTGHRHVDSRLTKHAKYFDGKDKRALAVILTSYATLNARHGPVELRNYHAKKRCLMRHSKAVTTKPDLDWEFHLGGLFDRVILDEAHIV</sequence>
<evidence type="ECO:0000259" key="5">
    <source>
        <dbReference type="Pfam" id="PF00176"/>
    </source>
</evidence>
<evidence type="ECO:0000313" key="7">
    <source>
        <dbReference type="Proteomes" id="UP001219355"/>
    </source>
</evidence>
<dbReference type="EMBL" id="CP120628">
    <property type="protein sequence ID" value="WEW58548.1"/>
    <property type="molecule type" value="Genomic_DNA"/>
</dbReference>
<evidence type="ECO:0000256" key="4">
    <source>
        <dbReference type="SAM" id="MobiDB-lite"/>
    </source>
</evidence>
<dbReference type="InterPro" id="IPR038718">
    <property type="entry name" value="SNF2-like_sf"/>
</dbReference>
<feature type="compositionally biased region" description="Basic and acidic residues" evidence="4">
    <location>
        <begin position="240"/>
        <end position="252"/>
    </location>
</feature>
<dbReference type="AlphaFoldDB" id="A0AAF0DHV3"/>
<evidence type="ECO:0000256" key="3">
    <source>
        <dbReference type="ARBA" id="ARBA00022840"/>
    </source>
</evidence>
<reference evidence="6" key="1">
    <citation type="submission" date="2023-03" db="EMBL/GenBank/DDBJ databases">
        <title>Emydomyces testavorans Genome Sequence.</title>
        <authorList>
            <person name="Hoyer L."/>
        </authorList>
    </citation>
    <scope>NUCLEOTIDE SEQUENCE</scope>
    <source>
        <strain evidence="6">16-2883</strain>
    </source>
</reference>
<proteinExistence type="predicted"/>
<gene>
    <name evidence="6" type="ORF">PRK78_004016</name>
</gene>
<dbReference type="GO" id="GO:0000724">
    <property type="term" value="P:double-strand break repair via homologous recombination"/>
    <property type="evidence" value="ECO:0007669"/>
    <property type="project" value="TreeGrafter"/>
</dbReference>
<dbReference type="InterPro" id="IPR050628">
    <property type="entry name" value="SNF2_RAD54_helicase_TF"/>
</dbReference>
<feature type="region of interest" description="Disordered" evidence="4">
    <location>
        <begin position="306"/>
        <end position="331"/>
    </location>
</feature>
<dbReference type="GO" id="GO:0005737">
    <property type="term" value="C:cytoplasm"/>
    <property type="evidence" value="ECO:0007669"/>
    <property type="project" value="TreeGrafter"/>
</dbReference>
<dbReference type="PANTHER" id="PTHR45626">
    <property type="entry name" value="TRANSCRIPTION TERMINATION FACTOR 2-RELATED"/>
    <property type="match status" value="1"/>
</dbReference>
<feature type="compositionally biased region" description="Basic and acidic residues" evidence="4">
    <location>
        <begin position="264"/>
        <end position="273"/>
    </location>
</feature>
<evidence type="ECO:0000256" key="1">
    <source>
        <dbReference type="ARBA" id="ARBA00022741"/>
    </source>
</evidence>
<accession>A0AAF0DHV3</accession>